<dbReference type="OrthoDB" id="9785398at2"/>
<dbReference type="Proteomes" id="UP000199344">
    <property type="component" value="Unassembled WGS sequence"/>
</dbReference>
<name>A0A1G7GU72_9RHOB</name>
<dbReference type="InterPro" id="IPR015813">
    <property type="entry name" value="Pyrv/PenolPyrv_kinase-like_dom"/>
</dbReference>
<protein>
    <submittedName>
        <fullName evidence="1">2-Methylisocitrate lyase, PEP mutase family</fullName>
    </submittedName>
</protein>
<reference evidence="1 2" key="1">
    <citation type="submission" date="2016-10" db="EMBL/GenBank/DDBJ databases">
        <authorList>
            <person name="de Groot N.N."/>
        </authorList>
    </citation>
    <scope>NUCLEOTIDE SEQUENCE [LARGE SCALE GENOMIC DNA]</scope>
    <source>
        <strain evidence="1 2">DSM 22220</strain>
    </source>
</reference>
<organism evidence="1 2">
    <name type="scientific">Paracoccus isoporae</name>
    <dbReference type="NCBI Taxonomy" id="591205"/>
    <lineage>
        <taxon>Bacteria</taxon>
        <taxon>Pseudomonadati</taxon>
        <taxon>Pseudomonadota</taxon>
        <taxon>Alphaproteobacteria</taxon>
        <taxon>Rhodobacterales</taxon>
        <taxon>Paracoccaceae</taxon>
        <taxon>Paracoccus</taxon>
    </lineage>
</organism>
<dbReference type="AlphaFoldDB" id="A0A1G7GU72"/>
<dbReference type="SUPFAM" id="SSF51621">
    <property type="entry name" value="Phosphoenolpyruvate/pyruvate domain"/>
    <property type="match status" value="1"/>
</dbReference>
<dbReference type="EMBL" id="FNAH01000015">
    <property type="protein sequence ID" value="SDE91651.1"/>
    <property type="molecule type" value="Genomic_DNA"/>
</dbReference>
<evidence type="ECO:0000313" key="2">
    <source>
        <dbReference type="Proteomes" id="UP000199344"/>
    </source>
</evidence>
<evidence type="ECO:0000313" key="1">
    <source>
        <dbReference type="EMBL" id="SDE91651.1"/>
    </source>
</evidence>
<dbReference type="PANTHER" id="PTHR42905:SF16">
    <property type="entry name" value="CARBOXYPHOSPHONOENOLPYRUVATE PHOSPHONOMUTASE-LIKE PROTEIN (AFU_ORTHOLOGUE AFUA_5G07230)"/>
    <property type="match status" value="1"/>
</dbReference>
<dbReference type="InterPro" id="IPR040442">
    <property type="entry name" value="Pyrv_kinase-like_dom_sf"/>
</dbReference>
<dbReference type="RefSeq" id="WP_090525494.1">
    <property type="nucleotide sequence ID" value="NZ_FNAH01000015.1"/>
</dbReference>
<keyword evidence="1" id="KW-0456">Lyase</keyword>
<dbReference type="Pfam" id="PF13714">
    <property type="entry name" value="PEP_mutase"/>
    <property type="match status" value="1"/>
</dbReference>
<gene>
    <name evidence="1" type="ORF">SAMN05421538_1155</name>
</gene>
<dbReference type="GO" id="GO:0016829">
    <property type="term" value="F:lyase activity"/>
    <property type="evidence" value="ECO:0007669"/>
    <property type="project" value="UniProtKB-KW"/>
</dbReference>
<proteinExistence type="predicted"/>
<accession>A0A1G7GU72</accession>
<dbReference type="InterPro" id="IPR039556">
    <property type="entry name" value="ICL/PEPM"/>
</dbReference>
<sequence length="255" mass="26346">MTDFTGRRAAFRNLHDGFFTIPNAATAGEAKELANLGFEAIASTSHGLALLLGKDDLSATLDETLNNLRDLVAATDLPVNADFEAGFADDAEGVAANVTRAVETGIAGLSIEDRAGDTLYPLEEAAARIRAAREAIDTIDPDVMLIGRSEGFLLGSTDLAATIERLQAYAEAGADVLYAPAVTKPDGIAAIVAAVAPKPVNVLLVSPEMNAGNLQKLGVRRVSTGGFLAMPARAAFMSAATELQQSGSLPAACFG</sequence>
<dbReference type="Gene3D" id="3.20.20.60">
    <property type="entry name" value="Phosphoenolpyruvate-binding domains"/>
    <property type="match status" value="1"/>
</dbReference>
<dbReference type="PANTHER" id="PTHR42905">
    <property type="entry name" value="PHOSPHOENOLPYRUVATE CARBOXYLASE"/>
    <property type="match status" value="1"/>
</dbReference>
<dbReference type="CDD" id="cd00377">
    <property type="entry name" value="ICL_PEPM"/>
    <property type="match status" value="1"/>
</dbReference>
<dbReference type="STRING" id="591205.SAMN05421538_1155"/>
<keyword evidence="2" id="KW-1185">Reference proteome</keyword>